<dbReference type="InParanoid" id="A0A804JBM8"/>
<protein>
    <submittedName>
        <fullName evidence="1">Uncharacterized protein</fullName>
    </submittedName>
</protein>
<name>A0A804JBM8_MUSAM</name>
<dbReference type="EnsemblPlants" id="Ma06_t02000.1">
    <property type="protein sequence ID" value="Ma06_p02000.1"/>
    <property type="gene ID" value="Ma06_g02000"/>
</dbReference>
<organism evidence="1 2">
    <name type="scientific">Musa acuminata subsp. malaccensis</name>
    <name type="common">Wild banana</name>
    <name type="synonym">Musa malaccensis</name>
    <dbReference type="NCBI Taxonomy" id="214687"/>
    <lineage>
        <taxon>Eukaryota</taxon>
        <taxon>Viridiplantae</taxon>
        <taxon>Streptophyta</taxon>
        <taxon>Embryophyta</taxon>
        <taxon>Tracheophyta</taxon>
        <taxon>Spermatophyta</taxon>
        <taxon>Magnoliopsida</taxon>
        <taxon>Liliopsida</taxon>
        <taxon>Zingiberales</taxon>
        <taxon>Musaceae</taxon>
        <taxon>Musa</taxon>
    </lineage>
</organism>
<proteinExistence type="predicted"/>
<sequence length="26" mass="3560">SRIHLCLNTRRSRRKRRLQWRRRWRI</sequence>
<reference evidence="1" key="1">
    <citation type="submission" date="2021-05" db="UniProtKB">
        <authorList>
            <consortium name="EnsemblPlants"/>
        </authorList>
    </citation>
    <scope>IDENTIFICATION</scope>
    <source>
        <strain evidence="1">subsp. malaccensis</strain>
    </source>
</reference>
<accession>A0A804JBM8</accession>
<dbReference type="Gramene" id="Ma06_t02000.1">
    <property type="protein sequence ID" value="Ma06_p02000.1"/>
    <property type="gene ID" value="Ma06_g02000"/>
</dbReference>
<dbReference type="AlphaFoldDB" id="A0A804JBM8"/>
<dbReference type="Proteomes" id="UP000012960">
    <property type="component" value="Unplaced"/>
</dbReference>
<keyword evidence="2" id="KW-1185">Reference proteome</keyword>
<evidence type="ECO:0000313" key="1">
    <source>
        <dbReference type="EnsemblPlants" id="Ma06_p02000.1"/>
    </source>
</evidence>
<evidence type="ECO:0000313" key="2">
    <source>
        <dbReference type="Proteomes" id="UP000012960"/>
    </source>
</evidence>